<accession>A0A6P7N2N2</accession>
<evidence type="ECO:0000313" key="9">
    <source>
        <dbReference type="Proteomes" id="UP000515150"/>
    </source>
</evidence>
<dbReference type="InterPro" id="IPR050579">
    <property type="entry name" value="PMP-22/EMP/MP20-like"/>
</dbReference>
<feature type="transmembrane region" description="Helical" evidence="8">
    <location>
        <begin position="70"/>
        <end position="90"/>
    </location>
</feature>
<evidence type="ECO:0000256" key="5">
    <source>
        <dbReference type="ARBA" id="ARBA00022989"/>
    </source>
</evidence>
<dbReference type="CTD" id="2012"/>
<keyword evidence="9" id="KW-1185">Reference proteome</keyword>
<keyword evidence="5 8" id="KW-1133">Transmembrane helix</keyword>
<evidence type="ECO:0000256" key="7">
    <source>
        <dbReference type="ARBA" id="ARBA00023180"/>
    </source>
</evidence>
<sequence>MLMLAGIVVVHIATIIMLLVATMDSAWWVTETESTDLWYRWKFSDSAWHYTNVDNYQDAVEYFQTVQATSVLACIFAILALCVFVAQLFTLPKGHRFAFTGFLQLIACLCIMTAASIYTNTLHTNDSNGWYGHSYILAWVSFVLSLILTITYLVLRKKNE</sequence>
<organism evidence="9 11">
    <name type="scientific">Betta splendens</name>
    <name type="common">Siamese fighting fish</name>
    <dbReference type="NCBI Taxonomy" id="158456"/>
    <lineage>
        <taxon>Eukaryota</taxon>
        <taxon>Metazoa</taxon>
        <taxon>Chordata</taxon>
        <taxon>Craniata</taxon>
        <taxon>Vertebrata</taxon>
        <taxon>Euteleostomi</taxon>
        <taxon>Actinopterygii</taxon>
        <taxon>Neopterygii</taxon>
        <taxon>Teleostei</taxon>
        <taxon>Neoteleostei</taxon>
        <taxon>Acanthomorphata</taxon>
        <taxon>Anabantaria</taxon>
        <taxon>Anabantiformes</taxon>
        <taxon>Anabantoidei</taxon>
        <taxon>Osphronemidae</taxon>
        <taxon>Betta</taxon>
    </lineage>
</organism>
<evidence type="ECO:0000256" key="1">
    <source>
        <dbReference type="ARBA" id="ARBA00004141"/>
    </source>
</evidence>
<evidence type="ECO:0000256" key="4">
    <source>
        <dbReference type="ARBA" id="ARBA00022692"/>
    </source>
</evidence>
<dbReference type="PANTHER" id="PTHR10671">
    <property type="entry name" value="EPITHELIAL MEMBRANE PROTEIN-RELATED"/>
    <property type="match status" value="1"/>
</dbReference>
<proteinExistence type="inferred from homology"/>
<feature type="transmembrane region" description="Helical" evidence="8">
    <location>
        <begin position="7"/>
        <end position="29"/>
    </location>
</feature>
<evidence type="ECO:0000256" key="2">
    <source>
        <dbReference type="ARBA" id="ARBA00006864"/>
    </source>
</evidence>
<dbReference type="Gene3D" id="1.20.140.150">
    <property type="match status" value="1"/>
</dbReference>
<name>A0A6P7N2N2_BETSP</name>
<dbReference type="FunFam" id="1.20.140.150:FF:000026">
    <property type="entry name" value="Epithelial membrane protein 1"/>
    <property type="match status" value="1"/>
</dbReference>
<dbReference type="KEGG" id="bspl:114859645"/>
<comment type="subcellular location">
    <subcellularLocation>
        <location evidence="1 8">Membrane</location>
        <topology evidence="1 8">Multi-pass membrane protein</topology>
    </subcellularLocation>
</comment>
<evidence type="ECO:0000256" key="8">
    <source>
        <dbReference type="RuleBase" id="RU363088"/>
    </source>
</evidence>
<gene>
    <name evidence="10 11" type="primary">emp1</name>
</gene>
<dbReference type="Proteomes" id="UP000515150">
    <property type="component" value="Chromosome 1"/>
</dbReference>
<dbReference type="AlphaFoldDB" id="A0A6P7N2N2"/>
<dbReference type="InterPro" id="IPR004031">
    <property type="entry name" value="PMP22/EMP/MP20/Claudin"/>
</dbReference>
<reference evidence="10 11" key="1">
    <citation type="submission" date="2025-04" db="UniProtKB">
        <authorList>
            <consortium name="RefSeq"/>
        </authorList>
    </citation>
    <scope>IDENTIFICATION</scope>
</reference>
<comment type="similarity">
    <text evidence="2 8">Belongs to the PMP-22/EMP/MP20 family.</text>
</comment>
<dbReference type="InterPro" id="IPR004032">
    <property type="entry name" value="PMP22_EMP_MP20"/>
</dbReference>
<dbReference type="RefSeq" id="XP_029013536.1">
    <property type="nucleotide sequence ID" value="XM_029157703.3"/>
</dbReference>
<dbReference type="GeneID" id="114859645"/>
<evidence type="ECO:0000313" key="10">
    <source>
        <dbReference type="RefSeq" id="XP_029013536.1"/>
    </source>
</evidence>
<evidence type="ECO:0000256" key="3">
    <source>
        <dbReference type="ARBA" id="ARBA00013553"/>
    </source>
</evidence>
<keyword evidence="7" id="KW-0325">Glycoprotein</keyword>
<dbReference type="RefSeq" id="XP_029013537.1">
    <property type="nucleotide sequence ID" value="XM_029157704.3"/>
</dbReference>
<evidence type="ECO:0000256" key="6">
    <source>
        <dbReference type="ARBA" id="ARBA00023136"/>
    </source>
</evidence>
<feature type="transmembrane region" description="Helical" evidence="8">
    <location>
        <begin position="130"/>
        <end position="155"/>
    </location>
</feature>
<dbReference type="GO" id="GO:0005886">
    <property type="term" value="C:plasma membrane"/>
    <property type="evidence" value="ECO:0007669"/>
    <property type="project" value="TreeGrafter"/>
</dbReference>
<keyword evidence="6 8" id="KW-0472">Membrane</keyword>
<dbReference type="Pfam" id="PF00822">
    <property type="entry name" value="PMP22_Claudin"/>
    <property type="match status" value="1"/>
</dbReference>
<feature type="transmembrane region" description="Helical" evidence="8">
    <location>
        <begin position="97"/>
        <end position="118"/>
    </location>
</feature>
<dbReference type="OrthoDB" id="8678517at2759"/>
<dbReference type="GeneTree" id="ENSGT00950000182696"/>
<dbReference type="PANTHER" id="PTHR10671:SF85">
    <property type="entry name" value="EPITHELIAL MEMBRANE PROTEIN 1"/>
    <property type="match status" value="1"/>
</dbReference>
<keyword evidence="4 8" id="KW-0812">Transmembrane</keyword>
<evidence type="ECO:0000313" key="11">
    <source>
        <dbReference type="RefSeq" id="XP_029013537.1"/>
    </source>
</evidence>
<dbReference type="PRINTS" id="PR01453">
    <property type="entry name" value="EPMEMFAMILY"/>
</dbReference>
<protein>
    <recommendedName>
        <fullName evidence="3">Epithelial membrane protein 1</fullName>
    </recommendedName>
</protein>